<name>A0ABS0FCQ6_9FLAO</name>
<dbReference type="RefSeq" id="WP_196079986.1">
    <property type="nucleotide sequence ID" value="NZ_JADPVI010000002.1"/>
</dbReference>
<accession>A0ABS0FCQ6</accession>
<proteinExistence type="predicted"/>
<evidence type="ECO:0000313" key="4">
    <source>
        <dbReference type="Proteomes" id="UP000660070"/>
    </source>
</evidence>
<evidence type="ECO:0000256" key="2">
    <source>
        <dbReference type="SAM" id="SignalP"/>
    </source>
</evidence>
<feature type="signal peptide" evidence="2">
    <location>
        <begin position="1"/>
        <end position="21"/>
    </location>
</feature>
<keyword evidence="2" id="KW-0732">Signal</keyword>
<keyword evidence="1" id="KW-0812">Transmembrane</keyword>
<keyword evidence="4" id="KW-1185">Reference proteome</keyword>
<reference evidence="3 4" key="1">
    <citation type="submission" date="2020-11" db="EMBL/GenBank/DDBJ databases">
        <title>Kaistella gelatinilytica sp. nov., a flavobacterium isolated from Antarctic Soil.</title>
        <authorList>
            <person name="Li J."/>
        </authorList>
    </citation>
    <scope>NUCLEOTIDE SEQUENCE [LARGE SCALE GENOMIC DNA]</scope>
    <source>
        <strain evidence="3 4">G5-32</strain>
    </source>
</reference>
<keyword evidence="1" id="KW-0472">Membrane</keyword>
<gene>
    <name evidence="3" type="ORF">IV494_09945</name>
</gene>
<organism evidence="3 4">
    <name type="scientific">Kaistella gelatinilytica</name>
    <dbReference type="NCBI Taxonomy" id="2787636"/>
    <lineage>
        <taxon>Bacteria</taxon>
        <taxon>Pseudomonadati</taxon>
        <taxon>Bacteroidota</taxon>
        <taxon>Flavobacteriia</taxon>
        <taxon>Flavobacteriales</taxon>
        <taxon>Weeksellaceae</taxon>
        <taxon>Chryseobacterium group</taxon>
        <taxon>Kaistella</taxon>
    </lineage>
</organism>
<dbReference type="EMBL" id="JADPVI010000002">
    <property type="protein sequence ID" value="MBF8457498.1"/>
    <property type="molecule type" value="Genomic_DNA"/>
</dbReference>
<dbReference type="InterPro" id="IPR011990">
    <property type="entry name" value="TPR-like_helical_dom_sf"/>
</dbReference>
<dbReference type="Proteomes" id="UP000660070">
    <property type="component" value="Unassembled WGS sequence"/>
</dbReference>
<feature type="transmembrane region" description="Helical" evidence="1">
    <location>
        <begin position="335"/>
        <end position="356"/>
    </location>
</feature>
<evidence type="ECO:0000313" key="3">
    <source>
        <dbReference type="EMBL" id="MBF8457498.1"/>
    </source>
</evidence>
<feature type="chain" id="PRO_5045873658" evidence="2">
    <location>
        <begin position="22"/>
        <end position="389"/>
    </location>
</feature>
<dbReference type="InterPro" id="IPR019734">
    <property type="entry name" value="TPR_rpt"/>
</dbReference>
<comment type="caution">
    <text evidence="3">The sequence shown here is derived from an EMBL/GenBank/DDBJ whole genome shotgun (WGS) entry which is preliminary data.</text>
</comment>
<keyword evidence="1" id="KW-1133">Transmembrane helix</keyword>
<dbReference type="SUPFAM" id="SSF48452">
    <property type="entry name" value="TPR-like"/>
    <property type="match status" value="1"/>
</dbReference>
<dbReference type="Gene3D" id="1.25.40.10">
    <property type="entry name" value="Tetratricopeptide repeat domain"/>
    <property type="match status" value="2"/>
</dbReference>
<dbReference type="SMART" id="SM00028">
    <property type="entry name" value="TPR"/>
    <property type="match status" value="5"/>
</dbReference>
<sequence length="389" mass="45138">MMKKIPLLFLFLFFGTVNFTAQKVGDSLKKRATSLIYEQPDEAISIGLKLLKSEKNVDELADLYLVISNAYLAKKNNDSSLFYNLKAENLIPKTTLPTTKIKILKSVAVQYQQMELYEKALQSLDEAQKMIEKSPKKDKEYLFNSGFINNIKGIIYLNQSNPDLALEKFKSTAESFQKLELDKETAAKISINYYNMASCYLDLKQLQQAFNYFKEGEKYAKIFDDHIMTAYNLKGQGVIYFQKHQNEESLKVLYEAEKLAEPFGDLVLNEAIFNLLANNNLAINNIEKFQIYNKKSLEIQKTLEQDDLQSYNRYLNAQNVEQEEINSKVEKKFQIYNWFSIIITLGLLTFFLKKILDMKKKNLRQKKLIETLTKSKQTLQEKLGLPKVV</sequence>
<protein>
    <submittedName>
        <fullName evidence="3">Tetratricopeptide repeat protein</fullName>
    </submittedName>
</protein>
<evidence type="ECO:0000256" key="1">
    <source>
        <dbReference type="SAM" id="Phobius"/>
    </source>
</evidence>